<dbReference type="Gene3D" id="3.40.50.300">
    <property type="entry name" value="P-loop containing nucleotide triphosphate hydrolases"/>
    <property type="match status" value="1"/>
</dbReference>
<feature type="domain" description="ABC transporter" evidence="8">
    <location>
        <begin position="339"/>
        <end position="571"/>
    </location>
</feature>
<dbReference type="InterPro" id="IPR011527">
    <property type="entry name" value="ABC1_TM_dom"/>
</dbReference>
<dbReference type="Proteomes" id="UP000326779">
    <property type="component" value="Chromosome"/>
</dbReference>
<name>A0A5P8M7N4_9LACO</name>
<dbReference type="GO" id="GO:0016887">
    <property type="term" value="F:ATP hydrolysis activity"/>
    <property type="evidence" value="ECO:0007669"/>
    <property type="project" value="InterPro"/>
</dbReference>
<evidence type="ECO:0000256" key="2">
    <source>
        <dbReference type="ARBA" id="ARBA00022692"/>
    </source>
</evidence>
<dbReference type="PANTHER" id="PTHR24221">
    <property type="entry name" value="ATP-BINDING CASSETTE SUB-FAMILY B"/>
    <property type="match status" value="1"/>
</dbReference>
<feature type="transmembrane region" description="Helical" evidence="7">
    <location>
        <begin position="247"/>
        <end position="269"/>
    </location>
</feature>
<dbReference type="GO" id="GO:0005524">
    <property type="term" value="F:ATP binding"/>
    <property type="evidence" value="ECO:0007669"/>
    <property type="project" value="UniProtKB-KW"/>
</dbReference>
<comment type="subcellular location">
    <subcellularLocation>
        <location evidence="1">Cell membrane</location>
        <topology evidence="1">Multi-pass membrane protein</topology>
    </subcellularLocation>
</comment>
<dbReference type="InterPro" id="IPR003439">
    <property type="entry name" value="ABC_transporter-like_ATP-bd"/>
</dbReference>
<sequence length="578" mass="64322">MVSINIRSWPMFKQLFRYGRTGLGGALQQAVNEWLLLVLPVLTGGGILYWYMTRRLTWWSGVLPLALLIAWGLYSLLPGAQKRVQKWSVLAKREIRRDYLQGLFSPQMTASGDFTSNKVIQRDLGGINRLDAFYGTFFPGLFASGLSYLLLLGLAIAWHSWLPLLPIACFLLMGVGMMLLQKISPNINRQYLQSFVQLGSRFLDDLGGMSTLVMYGAAKRYRERFAKDAEFFRGKTMALLKYQLQSLFILNGLVFAGMGAGAFVLWGPLQAGRLTLVQAGVLWLLLAQLLVAERQLGYFFHIVMSTRPALANIFRIIAAGQETPGDETRGTFRGTIKTVHFHNAAFGYADGPRLWSDVSLTLQPGQLYGLVGENGTGKSTFAQVLRGQLALVQGKVTFDRRNAAAFSRADWLNHVGYLDDRPYLFSGTIAENIALGAADQPDWWAQVTKLGLCQFAADLPAGLQTQIGEDGRFLSPGQRQQIAFARLLLMHKDIYIFDEVTANIDAMNAQIIMAAIKQLSQRAIVLCITHEWRAIDQLDVIYFLADGQITSGTKRVLAVDNAAFRRLLDTQKELEAAG</sequence>
<dbReference type="InterPro" id="IPR003593">
    <property type="entry name" value="AAA+_ATPase"/>
</dbReference>
<dbReference type="GO" id="GO:0034040">
    <property type="term" value="F:ATPase-coupled lipid transmembrane transporter activity"/>
    <property type="evidence" value="ECO:0007669"/>
    <property type="project" value="TreeGrafter"/>
</dbReference>
<proteinExistence type="predicted"/>
<keyword evidence="5 7" id="KW-1133">Transmembrane helix</keyword>
<dbReference type="CDD" id="cd03228">
    <property type="entry name" value="ABCC_MRP_Like"/>
    <property type="match status" value="1"/>
</dbReference>
<feature type="transmembrane region" description="Helical" evidence="7">
    <location>
        <begin position="132"/>
        <end position="155"/>
    </location>
</feature>
<organism evidence="10 11">
    <name type="scientific">Schleiferilactobacillus harbinensis</name>
    <dbReference type="NCBI Taxonomy" id="304207"/>
    <lineage>
        <taxon>Bacteria</taxon>
        <taxon>Bacillati</taxon>
        <taxon>Bacillota</taxon>
        <taxon>Bacilli</taxon>
        <taxon>Lactobacillales</taxon>
        <taxon>Lactobacillaceae</taxon>
        <taxon>Schleiferilactobacillus</taxon>
    </lineage>
</organism>
<evidence type="ECO:0000313" key="10">
    <source>
        <dbReference type="EMBL" id="QFR24489.1"/>
    </source>
</evidence>
<keyword evidence="4 10" id="KW-0067">ATP-binding</keyword>
<dbReference type="GO" id="GO:0140359">
    <property type="term" value="F:ABC-type transporter activity"/>
    <property type="evidence" value="ECO:0007669"/>
    <property type="project" value="InterPro"/>
</dbReference>
<evidence type="ECO:0000259" key="9">
    <source>
        <dbReference type="PROSITE" id="PS50929"/>
    </source>
</evidence>
<evidence type="ECO:0000256" key="7">
    <source>
        <dbReference type="SAM" id="Phobius"/>
    </source>
</evidence>
<dbReference type="InterPro" id="IPR027417">
    <property type="entry name" value="P-loop_NTPase"/>
</dbReference>
<evidence type="ECO:0000256" key="3">
    <source>
        <dbReference type="ARBA" id="ARBA00022741"/>
    </source>
</evidence>
<evidence type="ECO:0000256" key="1">
    <source>
        <dbReference type="ARBA" id="ARBA00004651"/>
    </source>
</evidence>
<dbReference type="KEGG" id="lhb:D1010_14530"/>
<keyword evidence="2 7" id="KW-0812">Transmembrane</keyword>
<evidence type="ECO:0000256" key="5">
    <source>
        <dbReference type="ARBA" id="ARBA00022989"/>
    </source>
</evidence>
<dbReference type="Pfam" id="PF00664">
    <property type="entry name" value="ABC_membrane"/>
    <property type="match status" value="1"/>
</dbReference>
<evidence type="ECO:0000313" key="11">
    <source>
        <dbReference type="Proteomes" id="UP000326779"/>
    </source>
</evidence>
<dbReference type="AlphaFoldDB" id="A0A5P8M7N4"/>
<dbReference type="SMART" id="SM00382">
    <property type="entry name" value="AAA"/>
    <property type="match status" value="1"/>
</dbReference>
<feature type="domain" description="ABC transmembrane type-1" evidence="9">
    <location>
        <begin position="127"/>
        <end position="305"/>
    </location>
</feature>
<dbReference type="InterPro" id="IPR036640">
    <property type="entry name" value="ABC1_TM_sf"/>
</dbReference>
<dbReference type="GO" id="GO:0005886">
    <property type="term" value="C:plasma membrane"/>
    <property type="evidence" value="ECO:0007669"/>
    <property type="project" value="UniProtKB-SubCell"/>
</dbReference>
<dbReference type="PROSITE" id="PS50929">
    <property type="entry name" value="ABC_TM1F"/>
    <property type="match status" value="1"/>
</dbReference>
<gene>
    <name evidence="10" type="ORF">D1010_14530</name>
</gene>
<evidence type="ECO:0000256" key="4">
    <source>
        <dbReference type="ARBA" id="ARBA00022840"/>
    </source>
</evidence>
<dbReference type="PANTHER" id="PTHR24221:SF654">
    <property type="entry name" value="ATP-BINDING CASSETTE SUB-FAMILY B MEMBER 6"/>
    <property type="match status" value="1"/>
</dbReference>
<evidence type="ECO:0000259" key="8">
    <source>
        <dbReference type="PROSITE" id="PS50893"/>
    </source>
</evidence>
<dbReference type="PROSITE" id="PS50893">
    <property type="entry name" value="ABC_TRANSPORTER_2"/>
    <property type="match status" value="1"/>
</dbReference>
<dbReference type="EMBL" id="CP045143">
    <property type="protein sequence ID" value="QFR24489.1"/>
    <property type="molecule type" value="Genomic_DNA"/>
</dbReference>
<dbReference type="SUPFAM" id="SSF90123">
    <property type="entry name" value="ABC transporter transmembrane region"/>
    <property type="match status" value="1"/>
</dbReference>
<accession>A0A5P8M7N4</accession>
<dbReference type="SUPFAM" id="SSF52540">
    <property type="entry name" value="P-loop containing nucleoside triphosphate hydrolases"/>
    <property type="match status" value="1"/>
</dbReference>
<feature type="transmembrane region" description="Helical" evidence="7">
    <location>
        <begin position="34"/>
        <end position="52"/>
    </location>
</feature>
<feature type="transmembrane region" description="Helical" evidence="7">
    <location>
        <begin position="161"/>
        <end position="180"/>
    </location>
</feature>
<keyword evidence="6 7" id="KW-0472">Membrane</keyword>
<dbReference type="Pfam" id="PF00005">
    <property type="entry name" value="ABC_tran"/>
    <property type="match status" value="1"/>
</dbReference>
<protein>
    <submittedName>
        <fullName evidence="10">ATP-binding cassette domain-containing protein</fullName>
    </submittedName>
</protein>
<reference evidence="10 11" key="1">
    <citation type="submission" date="2019-10" db="EMBL/GenBank/DDBJ databases">
        <title>The completed genome of Lactobacillus harbinensis M1.</title>
        <authorList>
            <person name="Zheng Y."/>
        </authorList>
    </citation>
    <scope>NUCLEOTIDE SEQUENCE [LARGE SCALE GENOMIC DNA]</scope>
    <source>
        <strain evidence="10 11">M1</strain>
    </source>
</reference>
<evidence type="ECO:0000256" key="6">
    <source>
        <dbReference type="ARBA" id="ARBA00023136"/>
    </source>
</evidence>
<keyword evidence="3" id="KW-0547">Nucleotide-binding</keyword>
<dbReference type="Gene3D" id="1.20.1560.10">
    <property type="entry name" value="ABC transporter type 1, transmembrane domain"/>
    <property type="match status" value="1"/>
</dbReference>
<feature type="transmembrane region" description="Helical" evidence="7">
    <location>
        <begin position="58"/>
        <end position="77"/>
    </location>
</feature>
<dbReference type="InterPro" id="IPR039421">
    <property type="entry name" value="Type_1_exporter"/>
</dbReference>